<sequence length="101" mass="10711">MIQLLPTDAARIGIERSRLSLEPETGNSRIVLLPPSTGLQTDSGEVECKLPCYVTPTSSCAAVCTLFQLQGKVTTGADLSVLSPCLRALMHGLTEQLVRAA</sequence>
<accession>A0A699ZTL8</accession>
<evidence type="ECO:0000313" key="2">
    <source>
        <dbReference type="Proteomes" id="UP000485058"/>
    </source>
</evidence>
<dbReference type="EMBL" id="BLLF01003060">
    <property type="protein sequence ID" value="GFH26217.1"/>
    <property type="molecule type" value="Genomic_DNA"/>
</dbReference>
<comment type="caution">
    <text evidence="1">The sequence shown here is derived from an EMBL/GenBank/DDBJ whole genome shotgun (WGS) entry which is preliminary data.</text>
</comment>
<keyword evidence="2" id="KW-1185">Reference proteome</keyword>
<protein>
    <submittedName>
        <fullName evidence="1">Uncharacterized protein</fullName>
    </submittedName>
</protein>
<dbReference type="Proteomes" id="UP000485058">
    <property type="component" value="Unassembled WGS sequence"/>
</dbReference>
<organism evidence="1 2">
    <name type="scientific">Haematococcus lacustris</name>
    <name type="common">Green alga</name>
    <name type="synonym">Haematococcus pluvialis</name>
    <dbReference type="NCBI Taxonomy" id="44745"/>
    <lineage>
        <taxon>Eukaryota</taxon>
        <taxon>Viridiplantae</taxon>
        <taxon>Chlorophyta</taxon>
        <taxon>core chlorophytes</taxon>
        <taxon>Chlorophyceae</taxon>
        <taxon>CS clade</taxon>
        <taxon>Chlamydomonadales</taxon>
        <taxon>Haematococcaceae</taxon>
        <taxon>Haematococcus</taxon>
    </lineage>
</organism>
<name>A0A699ZTL8_HAELA</name>
<evidence type="ECO:0000313" key="1">
    <source>
        <dbReference type="EMBL" id="GFH26217.1"/>
    </source>
</evidence>
<dbReference type="AlphaFoldDB" id="A0A699ZTL8"/>
<proteinExistence type="predicted"/>
<reference evidence="1 2" key="1">
    <citation type="submission" date="2020-02" db="EMBL/GenBank/DDBJ databases">
        <title>Draft genome sequence of Haematococcus lacustris strain NIES-144.</title>
        <authorList>
            <person name="Morimoto D."/>
            <person name="Nakagawa S."/>
            <person name="Yoshida T."/>
            <person name="Sawayama S."/>
        </authorList>
    </citation>
    <scope>NUCLEOTIDE SEQUENCE [LARGE SCALE GENOMIC DNA]</scope>
    <source>
        <strain evidence="1 2">NIES-144</strain>
    </source>
</reference>
<gene>
    <name evidence="1" type="ORF">HaLaN_24327</name>
</gene>